<reference evidence="5" key="3">
    <citation type="submission" date="2012-09" db="EMBL/GenBank/DDBJ databases">
        <authorList>
            <consortium name="VectorBase"/>
        </authorList>
    </citation>
    <scope>NUCLEOTIDE SEQUENCE</scope>
    <source>
        <strain evidence="5">Liverpool</strain>
    </source>
</reference>
<evidence type="ECO:0000256" key="1">
    <source>
        <dbReference type="ARBA" id="ARBA00023157"/>
    </source>
</evidence>
<dbReference type="SMART" id="SM00042">
    <property type="entry name" value="CUB"/>
    <property type="match status" value="2"/>
</dbReference>
<evidence type="ECO:0000256" key="3">
    <source>
        <dbReference type="SAM" id="SignalP"/>
    </source>
</evidence>
<dbReference type="OMA" id="WNLQLSM"/>
<organism evidence="5 6">
    <name type="scientific">Aedes aegypti</name>
    <name type="common">Yellowfever mosquito</name>
    <name type="synonym">Culex aegypti</name>
    <dbReference type="NCBI Taxonomy" id="7159"/>
    <lineage>
        <taxon>Eukaryota</taxon>
        <taxon>Metazoa</taxon>
        <taxon>Ecdysozoa</taxon>
        <taxon>Arthropoda</taxon>
        <taxon>Hexapoda</taxon>
        <taxon>Insecta</taxon>
        <taxon>Pterygota</taxon>
        <taxon>Neoptera</taxon>
        <taxon>Endopterygota</taxon>
        <taxon>Diptera</taxon>
        <taxon>Nematocera</taxon>
        <taxon>Culicoidea</taxon>
        <taxon>Culicidae</taxon>
        <taxon>Culicinae</taxon>
        <taxon>Aedini</taxon>
        <taxon>Aedes</taxon>
        <taxon>Stegomyia</taxon>
    </lineage>
</organism>
<dbReference type="AlphaFoldDB" id="Q16RG1"/>
<dbReference type="STRING" id="7159.Q16RG1"/>
<dbReference type="EMBL" id="CH477712">
    <property type="protein sequence ID" value="EAT36986.1"/>
    <property type="molecule type" value="Genomic_DNA"/>
</dbReference>
<dbReference type="Pfam" id="PF26080">
    <property type="entry name" value="CUB_animal"/>
    <property type="match status" value="2"/>
</dbReference>
<gene>
    <name evidence="5" type="ORF">AaeL_AAEL010973</name>
</gene>
<evidence type="ECO:0000313" key="6">
    <source>
        <dbReference type="Proteomes" id="UP000682892"/>
    </source>
</evidence>
<dbReference type="Gene3D" id="2.60.120.290">
    <property type="entry name" value="Spermadhesin, CUB domain"/>
    <property type="match status" value="2"/>
</dbReference>
<feature type="chain" id="PRO_5014307292" evidence="3">
    <location>
        <begin position="20"/>
        <end position="686"/>
    </location>
</feature>
<dbReference type="PROSITE" id="PS01180">
    <property type="entry name" value="CUB"/>
    <property type="match status" value="2"/>
</dbReference>
<feature type="domain" description="CUB" evidence="4">
    <location>
        <begin position="402"/>
        <end position="519"/>
    </location>
</feature>
<evidence type="ECO:0000256" key="2">
    <source>
        <dbReference type="PROSITE-ProRule" id="PRU00059"/>
    </source>
</evidence>
<evidence type="ECO:0000259" key="4">
    <source>
        <dbReference type="PROSITE" id="PS01180"/>
    </source>
</evidence>
<name>Q16RG1_AEDAE</name>
<sequence length="686" mass="71651">MDYNWFVIFTCAILGAVSSSDLGSESVSNITTSDDRQGREFPFYSLGRIANRVCTGTNGLLGTCQIRGECASNGGIGSGRCSTLTVQAVCCVYISTCGGSGSNNVTYFQNAGYPMPYNGGGACTYTVIPPDSTVCQLRVDFSAFTLSQPNGDGLCSVDNIQIFGGSSRVPTICGDNNGQHVYVNFNGQNSITITVSTTAATSFNRLWNLQLSMISCTSTYIAPAGCLQYFLDSAGNIQSFNYGSSANSAFSAMGMVGTRQMSNQNYGICIRAGADQCSISYNVPSGDLYAFTVTGDVLALTQDMLGTPGVAMVGSGCMSDYLIIPNPTGVASDRFCGMAIEPVTKFPFYSLGRIPNTVCTGTDGLSGTCQIRGECAANGGIASGRCSTLTTQAVCCVYIGTCGGSGSNNITYFQNTGYPTPFNGGGTCTYTVVPPDNTICQLRVDFSALTLSQPNADGVCNVDNIQISGGSSPVPTICGDNNGQHVYVAFSGTSSISITVSTTASTSFSRVWNLQLSMISCTSAYAAPAGCLQYYLDGTGIVQSFNYGSAANPTTTSSVGSRQLVNLNYGICFRSGAGQCSITYTPPSTDIYAFTLSDLVTSENMTKLGTASGGFKGTQCTTDYLIIPNPTGLTDDRFCGMGIGTTISNTTPFVLYYITNGDEKGDDGNRGFSFQYAQNACPISVG</sequence>
<dbReference type="PaxDb" id="7159-AAEL010973-PA"/>
<dbReference type="Pfam" id="PF00431">
    <property type="entry name" value="CUB"/>
    <property type="match status" value="2"/>
</dbReference>
<dbReference type="SUPFAM" id="SSF49854">
    <property type="entry name" value="Spermadhesin, CUB domain"/>
    <property type="match status" value="2"/>
</dbReference>
<keyword evidence="3" id="KW-0732">Signal</keyword>
<dbReference type="InterPro" id="IPR000859">
    <property type="entry name" value="CUB_dom"/>
</dbReference>
<feature type="signal peptide" evidence="3">
    <location>
        <begin position="1"/>
        <end position="19"/>
    </location>
</feature>
<evidence type="ECO:0000313" key="5">
    <source>
        <dbReference type="EMBL" id="EAT36986.1"/>
    </source>
</evidence>
<dbReference type="PhylomeDB" id="Q16RG1"/>
<reference evidence="5" key="2">
    <citation type="journal article" date="2007" name="Science">
        <title>Genome sequence of Aedes aegypti, a major arbovirus vector.</title>
        <authorList>
            <person name="Nene V."/>
            <person name="Wortman J.R."/>
            <person name="Lawson D."/>
            <person name="Haas B."/>
            <person name="Kodira C."/>
            <person name="Tu Z.J."/>
            <person name="Loftus B."/>
            <person name="Xi Z."/>
            <person name="Megy K."/>
            <person name="Grabherr M."/>
            <person name="Ren Q."/>
            <person name="Zdobnov E.M."/>
            <person name="Lobo N.F."/>
            <person name="Campbell K.S."/>
            <person name="Brown S.E."/>
            <person name="Bonaldo M.F."/>
            <person name="Zhu J."/>
            <person name="Sinkins S.P."/>
            <person name="Hogenkamp D.G."/>
            <person name="Amedeo P."/>
            <person name="Arensburger P."/>
            <person name="Atkinson P.W."/>
            <person name="Bidwell S."/>
            <person name="Biedler J."/>
            <person name="Birney E."/>
            <person name="Bruggner R.V."/>
            <person name="Costas J."/>
            <person name="Coy M.R."/>
            <person name="Crabtree J."/>
            <person name="Crawford M."/>
            <person name="Debruyn B."/>
            <person name="Decaprio D."/>
            <person name="Eiglmeier K."/>
            <person name="Eisenstadt E."/>
            <person name="El-Dorry H."/>
            <person name="Gelbart W.M."/>
            <person name="Gomes S.L."/>
            <person name="Hammond M."/>
            <person name="Hannick L.I."/>
            <person name="Hogan J.R."/>
            <person name="Holmes M.H."/>
            <person name="Jaffe D."/>
            <person name="Johnston J.S."/>
            <person name="Kennedy R.C."/>
            <person name="Koo H."/>
            <person name="Kravitz S."/>
            <person name="Kriventseva E.V."/>
            <person name="Kulp D."/>
            <person name="Labutti K."/>
            <person name="Lee E."/>
            <person name="Li S."/>
            <person name="Lovin D.D."/>
            <person name="Mao C."/>
            <person name="Mauceli E."/>
            <person name="Menck C.F."/>
            <person name="Miller J.R."/>
            <person name="Montgomery P."/>
            <person name="Mori A."/>
            <person name="Nascimento A.L."/>
            <person name="Naveira H.F."/>
            <person name="Nusbaum C."/>
            <person name="O'leary S."/>
            <person name="Orvis J."/>
            <person name="Pertea M."/>
            <person name="Quesneville H."/>
            <person name="Reidenbach K.R."/>
            <person name="Rogers Y.H."/>
            <person name="Roth C.W."/>
            <person name="Schneider J.R."/>
            <person name="Schatz M."/>
            <person name="Shumway M."/>
            <person name="Stanke M."/>
            <person name="Stinson E.O."/>
            <person name="Tubio J.M."/>
            <person name="Vanzee J.P."/>
            <person name="Verjovski-Almeida S."/>
            <person name="Werner D."/>
            <person name="White O."/>
            <person name="Wyder S."/>
            <person name="Zeng Q."/>
            <person name="Zhao Q."/>
            <person name="Zhao Y."/>
            <person name="Hill C.A."/>
            <person name="Raikhel A.S."/>
            <person name="Soares M.B."/>
            <person name="Knudson D.L."/>
            <person name="Lee N.H."/>
            <person name="Galagan J."/>
            <person name="Salzberg S.L."/>
            <person name="Paulsen I.T."/>
            <person name="Dimopoulos G."/>
            <person name="Collins F.H."/>
            <person name="Birren B."/>
            <person name="Fraser-Liggett C.M."/>
            <person name="Severson D.W."/>
        </authorList>
    </citation>
    <scope>NUCLEOTIDE SEQUENCE [LARGE SCALE GENOMIC DNA]</scope>
    <source>
        <strain evidence="5">Liverpool</strain>
    </source>
</reference>
<dbReference type="InterPro" id="IPR058698">
    <property type="entry name" value="CUB_metazoa"/>
</dbReference>
<dbReference type="VEuPathDB" id="VectorBase:AAEL019615"/>
<accession>Q16RG1</accession>
<comment type="caution">
    <text evidence="2">Lacks conserved residue(s) required for the propagation of feature annotation.</text>
</comment>
<dbReference type="Proteomes" id="UP000682892">
    <property type="component" value="Unassembled WGS sequence"/>
</dbReference>
<feature type="domain" description="CUB" evidence="4">
    <location>
        <begin position="97"/>
        <end position="214"/>
    </location>
</feature>
<reference evidence="5" key="1">
    <citation type="submission" date="2005-10" db="EMBL/GenBank/DDBJ databases">
        <authorList>
            <person name="Loftus B.J."/>
            <person name="Nene V.M."/>
            <person name="Hannick L.I."/>
            <person name="Bidwell S."/>
            <person name="Haas B."/>
            <person name="Amedeo P."/>
            <person name="Orvis J."/>
            <person name="Wortman J.R."/>
            <person name="White O.R."/>
            <person name="Salzberg S."/>
            <person name="Shumway M."/>
            <person name="Koo H."/>
            <person name="Zhao Y."/>
            <person name="Holmes M."/>
            <person name="Miller J."/>
            <person name="Schatz M."/>
            <person name="Pop M."/>
            <person name="Pai G."/>
            <person name="Utterback T."/>
            <person name="Rogers Y.-H."/>
            <person name="Kravitz S."/>
            <person name="Fraser C.M."/>
        </authorList>
    </citation>
    <scope>NUCLEOTIDE SEQUENCE</scope>
    <source>
        <strain evidence="5">Liverpool</strain>
    </source>
</reference>
<dbReference type="HOGENOM" id="CLU_341745_0_0_1"/>
<keyword evidence="1" id="KW-1015">Disulfide bond</keyword>
<dbReference type="PANTHER" id="PTHR33236">
    <property type="entry name" value="INTRAFLAGELLAR TRANSPORT PROTEIN 122 FAMILY PROTEIN-RELATED"/>
    <property type="match status" value="1"/>
</dbReference>
<proteinExistence type="predicted"/>
<dbReference type="InterPro" id="IPR035914">
    <property type="entry name" value="Sperma_CUB_dom_sf"/>
</dbReference>
<protein>
    <submittedName>
        <fullName evidence="5">AAEL010973-PA</fullName>
    </submittedName>
</protein>
<dbReference type="eggNOG" id="ENOG502QWNF">
    <property type="taxonomic scope" value="Eukaryota"/>
</dbReference>
<dbReference type="PANTHER" id="PTHR33236:SF5">
    <property type="entry name" value="CUB DOMAIN-CONTAINING PROTEIN"/>
    <property type="match status" value="1"/>
</dbReference>